<keyword evidence="7" id="KW-1185">Reference proteome</keyword>
<evidence type="ECO:0000256" key="4">
    <source>
        <dbReference type="ARBA" id="ARBA00023235"/>
    </source>
</evidence>
<dbReference type="EC" id="5.4.1.2" evidence="6"/>
<dbReference type="InterPro" id="IPR036588">
    <property type="entry name" value="CobH/CbiC_sf"/>
</dbReference>
<dbReference type="SUPFAM" id="SSF63965">
    <property type="entry name" value="Precorrin-8X methylmutase CbiC/CobH"/>
    <property type="match status" value="1"/>
</dbReference>
<keyword evidence="3" id="KW-0169">Cobalamin biosynthesis</keyword>
<dbReference type="InterPro" id="IPR003722">
    <property type="entry name" value="Cbl_synth_CobH/CbiC"/>
</dbReference>
<comment type="similarity">
    <text evidence="2">Belongs to the CobH/CbiC family.</text>
</comment>
<dbReference type="AlphaFoldDB" id="I7LHC5"/>
<dbReference type="Proteomes" id="UP000007652">
    <property type="component" value="Unassembled WGS sequence"/>
</dbReference>
<dbReference type="EMBL" id="CAKP01000096">
    <property type="protein sequence ID" value="CCJ33936.1"/>
    <property type="molecule type" value="Genomic_DNA"/>
</dbReference>
<dbReference type="OrthoDB" id="9780708at2"/>
<dbReference type="STRING" id="857293.CAAU_1852"/>
<evidence type="ECO:0000256" key="3">
    <source>
        <dbReference type="ARBA" id="ARBA00022573"/>
    </source>
</evidence>
<dbReference type="RefSeq" id="WP_008909194.1">
    <property type="nucleotide sequence ID" value="NZ_CAKP01000096.1"/>
</dbReference>
<dbReference type="PANTHER" id="PTHR43588:SF1">
    <property type="entry name" value="COBALT-PRECORRIN-8 METHYLMUTASE"/>
    <property type="match status" value="1"/>
</dbReference>
<reference evidence="6 7" key="1">
    <citation type="journal article" date="2011" name="J. Bacteriol.">
        <title>Draft genome sequence of Caloramator australicus strain RC3T, a thermoanaerobe from the Great Artesian Basin of Australia.</title>
        <authorList>
            <person name="Ogg C.D."/>
            <person name="Patel B.K.C."/>
        </authorList>
    </citation>
    <scope>NUCLEOTIDE SEQUENCE [LARGE SCALE GENOMIC DNA]</scope>
    <source>
        <strain evidence="6 7">RC3</strain>
    </source>
</reference>
<evidence type="ECO:0000259" key="5">
    <source>
        <dbReference type="Pfam" id="PF02570"/>
    </source>
</evidence>
<evidence type="ECO:0000256" key="1">
    <source>
        <dbReference type="ARBA" id="ARBA00004953"/>
    </source>
</evidence>
<dbReference type="eggNOG" id="COG2082">
    <property type="taxonomic scope" value="Bacteria"/>
</dbReference>
<dbReference type="Gene3D" id="3.40.50.10230">
    <property type="entry name" value="Cobalamin biosynthesis CobH/CbiC, precorrin-8X methylmutase"/>
    <property type="match status" value="1"/>
</dbReference>
<proteinExistence type="inferred from homology"/>
<name>I7LHC5_9CLOT</name>
<evidence type="ECO:0000313" key="7">
    <source>
        <dbReference type="Proteomes" id="UP000007652"/>
    </source>
</evidence>
<organism evidence="6 7">
    <name type="scientific">Caloramator australicus RC3</name>
    <dbReference type="NCBI Taxonomy" id="857293"/>
    <lineage>
        <taxon>Bacteria</taxon>
        <taxon>Bacillati</taxon>
        <taxon>Bacillota</taxon>
        <taxon>Clostridia</taxon>
        <taxon>Eubacteriales</taxon>
        <taxon>Clostridiaceae</taxon>
        <taxon>Caloramator</taxon>
    </lineage>
</organism>
<protein>
    <submittedName>
        <fullName evidence="6">Cobalt-precorrin-8x methylmutase</fullName>
        <ecNumber evidence="6">5.4.1.2</ecNumber>
    </submittedName>
</protein>
<comment type="caution">
    <text evidence="6">The sequence shown here is derived from an EMBL/GenBank/DDBJ whole genome shotgun (WGS) entry which is preliminary data.</text>
</comment>
<dbReference type="UniPathway" id="UPA00148"/>
<keyword evidence="4 6" id="KW-0413">Isomerase</keyword>
<evidence type="ECO:0000313" key="6">
    <source>
        <dbReference type="EMBL" id="CCJ33936.1"/>
    </source>
</evidence>
<comment type="pathway">
    <text evidence="1">Cofactor biosynthesis; adenosylcobalamin biosynthesis.</text>
</comment>
<feature type="domain" description="Cobalamin biosynthesis precorrin-8X methylmutase CobH/CbiC" evidence="5">
    <location>
        <begin position="9"/>
        <end position="202"/>
    </location>
</feature>
<sequence>MKYIKDPLKIEEKSFEIIKSNIKREFTLDEIPVVLRAIHSTGDYDYENIIRFKNKPVNVGIETIRGGTKVFTDTKMALSGINKKSLLITESSIHCYIDEEKIYEISRLKKITRSMAAIDKAVEDGTEVFVIGNAPTALFRLCEYIEKGIILPKLIIGVPVGFVGAEESKEILYKLDVPSITTKGTKGGSNVAAAIFNAILYMAVGR</sequence>
<gene>
    <name evidence="6" type="ORF">CAAU_1852</name>
</gene>
<accession>I7LHC5</accession>
<evidence type="ECO:0000256" key="2">
    <source>
        <dbReference type="ARBA" id="ARBA00009774"/>
    </source>
</evidence>
<dbReference type="Pfam" id="PF02570">
    <property type="entry name" value="CbiC"/>
    <property type="match status" value="1"/>
</dbReference>
<dbReference type="GO" id="GO:0016993">
    <property type="term" value="F:precorrin-8X methylmutase activity"/>
    <property type="evidence" value="ECO:0007669"/>
    <property type="project" value="InterPro"/>
</dbReference>
<dbReference type="PANTHER" id="PTHR43588">
    <property type="entry name" value="COBALT-PRECORRIN-8 METHYLMUTASE"/>
    <property type="match status" value="1"/>
</dbReference>
<dbReference type="GO" id="GO:0009236">
    <property type="term" value="P:cobalamin biosynthetic process"/>
    <property type="evidence" value="ECO:0007669"/>
    <property type="project" value="UniProtKB-UniPathway"/>
</dbReference>